<name>A0ABS2DJH9_9BACI</name>
<dbReference type="RefSeq" id="WP_204204002.1">
    <property type="nucleotide sequence ID" value="NZ_JAFELM010000032.1"/>
</dbReference>
<feature type="domain" description="HTH LytTR-type" evidence="3">
    <location>
        <begin position="137"/>
        <end position="240"/>
    </location>
</feature>
<dbReference type="EMBL" id="JAFELM010000032">
    <property type="protein sequence ID" value="MBM6618647.1"/>
    <property type="molecule type" value="Genomic_DNA"/>
</dbReference>
<evidence type="ECO:0000256" key="1">
    <source>
        <dbReference type="PROSITE-ProRule" id="PRU00169"/>
    </source>
</evidence>
<keyword evidence="5" id="KW-1185">Reference proteome</keyword>
<dbReference type="SUPFAM" id="SSF52172">
    <property type="entry name" value="CheY-like"/>
    <property type="match status" value="1"/>
</dbReference>
<dbReference type="Gene3D" id="2.40.50.1020">
    <property type="entry name" value="LytTr DNA-binding domain"/>
    <property type="match status" value="1"/>
</dbReference>
<dbReference type="Pfam" id="PF00072">
    <property type="entry name" value="Response_reg"/>
    <property type="match status" value="1"/>
</dbReference>
<keyword evidence="1" id="KW-0597">Phosphoprotein</keyword>
<evidence type="ECO:0000313" key="5">
    <source>
        <dbReference type="Proteomes" id="UP001518925"/>
    </source>
</evidence>
<proteinExistence type="predicted"/>
<gene>
    <name evidence="4" type="ORF">JR050_13335</name>
</gene>
<dbReference type="PANTHER" id="PTHR37299">
    <property type="entry name" value="TRANSCRIPTIONAL REGULATOR-RELATED"/>
    <property type="match status" value="1"/>
</dbReference>
<sequence length="245" mass="28057">MEKLKIVIADDESTSRILLHHFIKLLPDFEIIDEAKNGEELINTVIKVKPDIVLVDINMPGFNGLEAVKICKGLLPTLQVIFTTGYNEYAVDAFNISATDYVTKPIDRTRLSEALGKAKINFQTLKSQHANQIDKKITIKSGQTFLYINLEDILFIEKEGRKTVIHTRNQKVESNDPLHEFENKLHTFFYKTHRSYLVNLKQVTMIEAFGESYIAHFTNSNKTAQISRLKLTNVQQLLTEIADVY</sequence>
<dbReference type="Pfam" id="PF04397">
    <property type="entry name" value="LytTR"/>
    <property type="match status" value="1"/>
</dbReference>
<dbReference type="InterPro" id="IPR007492">
    <property type="entry name" value="LytTR_DNA-bd_dom"/>
</dbReference>
<dbReference type="InterPro" id="IPR001789">
    <property type="entry name" value="Sig_transdc_resp-reg_receiver"/>
</dbReference>
<dbReference type="InterPro" id="IPR046947">
    <property type="entry name" value="LytR-like"/>
</dbReference>
<protein>
    <submittedName>
        <fullName evidence="4">Response regulator transcription factor</fullName>
    </submittedName>
</protein>
<dbReference type="PROSITE" id="PS50110">
    <property type="entry name" value="RESPONSE_REGULATORY"/>
    <property type="match status" value="1"/>
</dbReference>
<comment type="caution">
    <text evidence="4">The sequence shown here is derived from an EMBL/GenBank/DDBJ whole genome shotgun (WGS) entry which is preliminary data.</text>
</comment>
<dbReference type="SMART" id="SM00850">
    <property type="entry name" value="LytTR"/>
    <property type="match status" value="1"/>
</dbReference>
<evidence type="ECO:0000313" key="4">
    <source>
        <dbReference type="EMBL" id="MBM6618647.1"/>
    </source>
</evidence>
<dbReference type="Proteomes" id="UP001518925">
    <property type="component" value="Unassembled WGS sequence"/>
</dbReference>
<reference evidence="4 5" key="1">
    <citation type="submission" date="2021-02" db="EMBL/GenBank/DDBJ databases">
        <title>Bacillus sp. RD4P76, an endophyte from a halophyte.</title>
        <authorList>
            <person name="Sun J.-Q."/>
        </authorList>
    </citation>
    <scope>NUCLEOTIDE SEQUENCE [LARGE SCALE GENOMIC DNA]</scope>
    <source>
        <strain evidence="4 5">RD4P76</strain>
    </source>
</reference>
<evidence type="ECO:0000259" key="3">
    <source>
        <dbReference type="PROSITE" id="PS50930"/>
    </source>
</evidence>
<dbReference type="InterPro" id="IPR011006">
    <property type="entry name" value="CheY-like_superfamily"/>
</dbReference>
<feature type="modified residue" description="4-aspartylphosphate" evidence="1">
    <location>
        <position position="56"/>
    </location>
</feature>
<dbReference type="Gene3D" id="3.40.50.2300">
    <property type="match status" value="1"/>
</dbReference>
<evidence type="ECO:0000259" key="2">
    <source>
        <dbReference type="PROSITE" id="PS50110"/>
    </source>
</evidence>
<feature type="domain" description="Response regulatory" evidence="2">
    <location>
        <begin position="5"/>
        <end position="119"/>
    </location>
</feature>
<dbReference type="PANTHER" id="PTHR37299:SF1">
    <property type="entry name" value="STAGE 0 SPORULATION PROTEIN A HOMOLOG"/>
    <property type="match status" value="1"/>
</dbReference>
<dbReference type="PROSITE" id="PS50930">
    <property type="entry name" value="HTH_LYTTR"/>
    <property type="match status" value="1"/>
</dbReference>
<organism evidence="4 5">
    <name type="scientific">Bacillus suaedaesalsae</name>
    <dbReference type="NCBI Taxonomy" id="2810349"/>
    <lineage>
        <taxon>Bacteria</taxon>
        <taxon>Bacillati</taxon>
        <taxon>Bacillota</taxon>
        <taxon>Bacilli</taxon>
        <taxon>Bacillales</taxon>
        <taxon>Bacillaceae</taxon>
        <taxon>Bacillus</taxon>
    </lineage>
</organism>
<dbReference type="SMART" id="SM00448">
    <property type="entry name" value="REC"/>
    <property type="match status" value="1"/>
</dbReference>
<accession>A0ABS2DJH9</accession>